<keyword evidence="1 7" id="KW-1003">Cell membrane</keyword>
<feature type="topological domain" description="Periplasmic" evidence="7">
    <location>
        <begin position="24"/>
        <end position="100"/>
    </location>
</feature>
<keyword evidence="7" id="KW-0997">Cell inner membrane</keyword>
<proteinExistence type="inferred from homology"/>
<comment type="subcellular location">
    <subcellularLocation>
        <location evidence="7">Cell inner membrane</location>
        <topology evidence="7">Single-pass type II membrane protein</topology>
    </subcellularLocation>
    <text evidence="7">Localizes to the division septum.</text>
</comment>
<comment type="caution">
    <text evidence="8">The sequence shown here is derived from an EMBL/GenBank/DDBJ whole genome shotgun (WGS) entry which is preliminary data.</text>
</comment>
<dbReference type="NCBIfam" id="NF002058">
    <property type="entry name" value="PRK00888.1"/>
    <property type="match status" value="1"/>
</dbReference>
<dbReference type="Proteomes" id="UP000521868">
    <property type="component" value="Unassembled WGS sequence"/>
</dbReference>
<dbReference type="InterPro" id="IPR007060">
    <property type="entry name" value="FtsL/DivIC"/>
</dbReference>
<dbReference type="PANTHER" id="PTHR37485:SF1">
    <property type="entry name" value="CELL DIVISION PROTEIN FTSB"/>
    <property type="match status" value="1"/>
</dbReference>
<sequence>MAKRLVPLLLVGLLLLVHAQLWFGRGSLGKVAGLQRELEAQNAANVQAQQANERLASEVRDLKEGQEMIEERARAELGMVKPNEIYVQIARPAPASAPKP</sequence>
<gene>
    <name evidence="7 8" type="primary">ftsB</name>
    <name evidence="8" type="ORF">RAMLITH_05310</name>
</gene>
<evidence type="ECO:0000256" key="4">
    <source>
        <dbReference type="ARBA" id="ARBA00022989"/>
    </source>
</evidence>
<dbReference type="GO" id="GO:0005886">
    <property type="term" value="C:plasma membrane"/>
    <property type="evidence" value="ECO:0007669"/>
    <property type="project" value="UniProtKB-SubCell"/>
</dbReference>
<protein>
    <recommendedName>
        <fullName evidence="7">Cell division protein FtsB</fullName>
    </recommendedName>
</protein>
<dbReference type="AlphaFoldDB" id="A0A7X6I5D3"/>
<keyword evidence="7" id="KW-0175">Coiled coil</keyword>
<evidence type="ECO:0000256" key="1">
    <source>
        <dbReference type="ARBA" id="ARBA00022475"/>
    </source>
</evidence>
<dbReference type="InterPro" id="IPR023081">
    <property type="entry name" value="Cell_div_FtsB"/>
</dbReference>
<evidence type="ECO:0000256" key="7">
    <source>
        <dbReference type="HAMAP-Rule" id="MF_00599"/>
    </source>
</evidence>
<evidence type="ECO:0000256" key="6">
    <source>
        <dbReference type="ARBA" id="ARBA00023306"/>
    </source>
</evidence>
<evidence type="ECO:0000256" key="3">
    <source>
        <dbReference type="ARBA" id="ARBA00022692"/>
    </source>
</evidence>
<dbReference type="PANTHER" id="PTHR37485">
    <property type="entry name" value="CELL DIVISION PROTEIN FTSB"/>
    <property type="match status" value="1"/>
</dbReference>
<keyword evidence="5 7" id="KW-0472">Membrane</keyword>
<reference evidence="8 9" key="1">
    <citation type="journal article" date="2020" name="Nature">
        <title>Bacterial chemolithoautotrophy via manganese oxidation.</title>
        <authorList>
            <person name="Yu H."/>
            <person name="Leadbetter J.R."/>
        </authorList>
    </citation>
    <scope>NUCLEOTIDE SEQUENCE [LARGE SCALE GENOMIC DNA]</scope>
    <source>
        <strain evidence="8 9">RBP-1</strain>
    </source>
</reference>
<dbReference type="HAMAP" id="MF_00599">
    <property type="entry name" value="FtsB"/>
    <property type="match status" value="1"/>
</dbReference>
<comment type="function">
    <text evidence="7">Essential cell division protein. May link together the upstream cell division proteins, which are predominantly cytoplasmic, with the downstream cell division proteins, which are predominantly periplasmic.</text>
</comment>
<evidence type="ECO:0000313" key="8">
    <source>
        <dbReference type="EMBL" id="NKE65231.1"/>
    </source>
</evidence>
<keyword evidence="3 7" id="KW-0812">Transmembrane</keyword>
<comment type="similarity">
    <text evidence="7">Belongs to the FtsB family.</text>
</comment>
<keyword evidence="4 7" id="KW-1133">Transmembrane helix</keyword>
<dbReference type="Pfam" id="PF04977">
    <property type="entry name" value="DivIC"/>
    <property type="match status" value="1"/>
</dbReference>
<evidence type="ECO:0000313" key="9">
    <source>
        <dbReference type="Proteomes" id="UP000521868"/>
    </source>
</evidence>
<feature type="topological domain" description="Cytoplasmic" evidence="7">
    <location>
        <begin position="1"/>
        <end position="5"/>
    </location>
</feature>
<feature type="coiled-coil region" evidence="7">
    <location>
        <begin position="31"/>
        <end position="72"/>
    </location>
</feature>
<dbReference type="RefSeq" id="WP_168106249.1">
    <property type="nucleotide sequence ID" value="NZ_VTOX01000001.1"/>
</dbReference>
<dbReference type="GO" id="GO:0032153">
    <property type="term" value="C:cell division site"/>
    <property type="evidence" value="ECO:0007669"/>
    <property type="project" value="UniProtKB-UniRule"/>
</dbReference>
<evidence type="ECO:0000256" key="2">
    <source>
        <dbReference type="ARBA" id="ARBA00022618"/>
    </source>
</evidence>
<keyword evidence="9" id="KW-1185">Reference proteome</keyword>
<dbReference type="GO" id="GO:0030428">
    <property type="term" value="C:cell septum"/>
    <property type="evidence" value="ECO:0007669"/>
    <property type="project" value="TreeGrafter"/>
</dbReference>
<keyword evidence="6 7" id="KW-0131">Cell cycle</keyword>
<dbReference type="GO" id="GO:0043093">
    <property type="term" value="P:FtsZ-dependent cytokinesis"/>
    <property type="evidence" value="ECO:0007669"/>
    <property type="project" value="UniProtKB-UniRule"/>
</dbReference>
<organism evidence="8 9">
    <name type="scientific">Ramlibacter lithotrophicus</name>
    <dbReference type="NCBI Taxonomy" id="2606681"/>
    <lineage>
        <taxon>Bacteria</taxon>
        <taxon>Pseudomonadati</taxon>
        <taxon>Pseudomonadota</taxon>
        <taxon>Betaproteobacteria</taxon>
        <taxon>Burkholderiales</taxon>
        <taxon>Comamonadaceae</taxon>
        <taxon>Ramlibacter</taxon>
    </lineage>
</organism>
<accession>A0A7X6I5D3</accession>
<keyword evidence="2 7" id="KW-0132">Cell division</keyword>
<name>A0A7X6I5D3_9BURK</name>
<evidence type="ECO:0000256" key="5">
    <source>
        <dbReference type="ARBA" id="ARBA00023136"/>
    </source>
</evidence>
<dbReference type="EMBL" id="VTOX01000001">
    <property type="protein sequence ID" value="NKE65231.1"/>
    <property type="molecule type" value="Genomic_DNA"/>
</dbReference>
<comment type="subunit">
    <text evidence="7">Part of a complex composed of FtsB, FtsL and FtsQ.</text>
</comment>